<accession>A0A2H1FJB3</accession>
<evidence type="ECO:0000313" key="1">
    <source>
        <dbReference type="EMBL" id="SMR41402.1"/>
    </source>
</evidence>
<dbReference type="EMBL" id="LT854253">
    <property type="protein sequence ID" value="SMR41402.1"/>
    <property type="molecule type" value="Genomic_DNA"/>
</dbReference>
<gene>
    <name evidence="1" type="ORF">ZT1E4_G180</name>
</gene>
<reference evidence="2" key="1">
    <citation type="submission" date="2017-05" db="EMBL/GenBank/DDBJ databases">
        <authorList>
            <person name="Song R."/>
            <person name="Chenine A.L."/>
            <person name="Ruprecht R.M."/>
        </authorList>
    </citation>
    <scope>NUCLEOTIDE SEQUENCE [LARGE SCALE GENOMIC DNA]</scope>
</reference>
<sequence>MSQTLRTSGRPPIFHKEPRCIRQLAAWSPPQLPSAGMIDPFNRSPVHYHPWYDQIMHHMMVIYAPLGWAPLKLTNDQGFEWEWYMTQTTLAEPAFFMFAYYLALECWSSWVPFHSHTQATSMPSQSEPYRRRCKTQSGRLRMRTYWPLEG</sequence>
<proteinExistence type="predicted"/>
<name>A0A2H1FJB3_ZYMTR</name>
<organism evidence="1 2">
    <name type="scientific">Zymoseptoria tritici ST99CH_1E4</name>
    <dbReference type="NCBI Taxonomy" id="1276532"/>
    <lineage>
        <taxon>Eukaryota</taxon>
        <taxon>Fungi</taxon>
        <taxon>Dikarya</taxon>
        <taxon>Ascomycota</taxon>
        <taxon>Pezizomycotina</taxon>
        <taxon>Dothideomycetes</taxon>
        <taxon>Dothideomycetidae</taxon>
        <taxon>Mycosphaerellales</taxon>
        <taxon>Mycosphaerellaceae</taxon>
        <taxon>Zymoseptoria</taxon>
    </lineage>
</organism>
<dbReference type="AlphaFoldDB" id="A0A2H1FJB3"/>
<protein>
    <submittedName>
        <fullName evidence="1">Uncharacterized protein</fullName>
    </submittedName>
</protein>
<dbReference type="Proteomes" id="UP000245764">
    <property type="component" value="Chromosome 1"/>
</dbReference>
<evidence type="ECO:0000313" key="2">
    <source>
        <dbReference type="Proteomes" id="UP000245764"/>
    </source>
</evidence>